<dbReference type="PATRIC" id="fig|1340495.3.peg.539"/>
<dbReference type="Proteomes" id="UP000014360">
    <property type="component" value="Chromosome"/>
</dbReference>
<evidence type="ECO:0000313" key="1">
    <source>
        <dbReference type="EMBL" id="AGN98748.1"/>
    </source>
</evidence>
<gene>
    <name evidence="1" type="ORF">LRI_0539</name>
</gene>
<dbReference type="KEGG" id="lrt:LRI_0539"/>
<reference evidence="1 2" key="1">
    <citation type="submission" date="2013-06" db="EMBL/GenBank/DDBJ databases">
        <title>The Complete Genome Sequence of Lactobacillus reuteri I5007, a Probiotic Strain Isolated from Healthy Pig.</title>
        <authorList>
            <person name="Hou C."/>
            <person name="Qiao S."/>
            <person name="Zeng X."/>
            <person name="Ma X."/>
            <person name="Yang F."/>
        </authorList>
    </citation>
    <scope>NUCLEOTIDE SEQUENCE [LARGE SCALE GENOMIC DNA]</scope>
    <source>
        <strain evidence="1 2">I5007</strain>
    </source>
</reference>
<accession>R9WGC2</accession>
<dbReference type="HOGENOM" id="CLU_2973837_0_0_9"/>
<proteinExistence type="predicted"/>
<name>R9WGC2_LIMRT</name>
<evidence type="ECO:0000313" key="2">
    <source>
        <dbReference type="Proteomes" id="UP000014360"/>
    </source>
</evidence>
<organism evidence="1 2">
    <name type="scientific">Limosilactobacillus reuteri I5007</name>
    <dbReference type="NCBI Taxonomy" id="1340495"/>
    <lineage>
        <taxon>Bacteria</taxon>
        <taxon>Bacillati</taxon>
        <taxon>Bacillota</taxon>
        <taxon>Bacilli</taxon>
        <taxon>Lactobacillales</taxon>
        <taxon>Lactobacillaceae</taxon>
        <taxon>Limosilactobacillus</taxon>
    </lineage>
</organism>
<dbReference type="EMBL" id="CP006011">
    <property type="protein sequence ID" value="AGN98748.1"/>
    <property type="molecule type" value="Genomic_DNA"/>
</dbReference>
<dbReference type="RefSeq" id="WP_016496604.1">
    <property type="nucleotide sequence ID" value="NC_021494.1"/>
</dbReference>
<sequence>MLHNTTQHNTTQHNTTQHVDYLSQRLFVNGLKKSLLIFKGLVDSFCILAFLKEGADFA</sequence>
<dbReference type="AlphaFoldDB" id="R9WGC2"/>
<protein>
    <submittedName>
        <fullName evidence="1">Uncharacterized protein</fullName>
    </submittedName>
</protein>